<accession>A0AB39KRK2</accession>
<dbReference type="CDD" id="cd00093">
    <property type="entry name" value="HTH_XRE"/>
    <property type="match status" value="1"/>
</dbReference>
<gene>
    <name evidence="1" type="ORF">ABOZ73_15635</name>
</gene>
<evidence type="ECO:0000313" key="1">
    <source>
        <dbReference type="EMBL" id="XDO96192.1"/>
    </source>
</evidence>
<dbReference type="RefSeq" id="WP_369059046.1">
    <property type="nucleotide sequence ID" value="NZ_CP158375.1"/>
</dbReference>
<dbReference type="EMBL" id="CP158375">
    <property type="protein sequence ID" value="XDO96192.1"/>
    <property type="molecule type" value="Genomic_DNA"/>
</dbReference>
<dbReference type="AlphaFoldDB" id="A0AB39KRK2"/>
<reference evidence="1" key="1">
    <citation type="submission" date="2024-06" db="EMBL/GenBank/DDBJ databases">
        <title>Caulobacter inopinatus, sp. nov.</title>
        <authorList>
            <person name="Donachie S.P."/>
        </authorList>
    </citation>
    <scope>NUCLEOTIDE SEQUENCE</scope>
    <source>
        <strain evidence="1">73W</strain>
    </source>
</reference>
<organism evidence="1">
    <name type="scientific">Caulobacter sp. 73W</name>
    <dbReference type="NCBI Taxonomy" id="3161137"/>
    <lineage>
        <taxon>Bacteria</taxon>
        <taxon>Pseudomonadati</taxon>
        <taxon>Pseudomonadota</taxon>
        <taxon>Alphaproteobacteria</taxon>
        <taxon>Caulobacterales</taxon>
        <taxon>Caulobacteraceae</taxon>
        <taxon>Caulobacter</taxon>
    </lineage>
</organism>
<sequence length="133" mass="14680">MTAVDVAERMGIPVRTYRSFELGKGPFTFEKIRRFAEATDSDAMGIVSSLIFGSPDMALRCMDNKAATVLAAAFRAFGEGAGDQLAVIDPGSLIRAFDQTFNDLTEHLKRRDKTAERWLEENVGKLYGDTPVK</sequence>
<name>A0AB39KRK2_9CAUL</name>
<dbReference type="InterPro" id="IPR001387">
    <property type="entry name" value="Cro/C1-type_HTH"/>
</dbReference>
<protein>
    <submittedName>
        <fullName evidence="1">Helix-turn-helix transcriptional regulator</fullName>
    </submittedName>
</protein>
<proteinExistence type="predicted"/>